<name>A0ABY7CK06_9BASI</name>
<feature type="compositionally biased region" description="Polar residues" evidence="1">
    <location>
        <begin position="291"/>
        <end position="302"/>
    </location>
</feature>
<feature type="compositionally biased region" description="Polar residues" evidence="1">
    <location>
        <begin position="170"/>
        <end position="187"/>
    </location>
</feature>
<dbReference type="GeneID" id="77809566"/>
<evidence type="ECO:0000313" key="2">
    <source>
        <dbReference type="EMBL" id="WAQ84302.1"/>
    </source>
</evidence>
<feature type="region of interest" description="Disordered" evidence="1">
    <location>
        <begin position="210"/>
        <end position="317"/>
    </location>
</feature>
<dbReference type="RefSeq" id="XP_053019857.1">
    <property type="nucleotide sequence ID" value="XM_053168671.1"/>
</dbReference>
<evidence type="ECO:0000256" key="1">
    <source>
        <dbReference type="SAM" id="MobiDB-lite"/>
    </source>
</evidence>
<feature type="region of interest" description="Disordered" evidence="1">
    <location>
        <begin position="1"/>
        <end position="38"/>
    </location>
</feature>
<gene>
    <name evidence="2" type="ORF">PtA15_4A755</name>
</gene>
<reference evidence="2" key="1">
    <citation type="submission" date="2022-10" db="EMBL/GenBank/DDBJ databases">
        <title>Puccinia triticina Genome sequencing and assembly.</title>
        <authorList>
            <person name="Li C."/>
        </authorList>
    </citation>
    <scope>NUCLEOTIDE SEQUENCE</scope>
    <source>
        <strain evidence="2">Pt15</strain>
    </source>
</reference>
<dbReference type="EMBL" id="CP110424">
    <property type="protein sequence ID" value="WAQ84302.1"/>
    <property type="molecule type" value="Genomic_DNA"/>
</dbReference>
<sequence length="317" mass="33266">MRSGGPVPADRAHRPSAQKLSTHPTHHPFPPSRTRKPSVLAEHRHGARIAASVLCSPPHGGRLSSTAWPTGPPSHSAPSLARTAHPAFCLSLCCSSLITQPLDCRLRLRAARPPFSYRHPPTHPLFGADARPANADGVAVRPSPASGPPPSSGARVQAGPAAAPSCGFQAPTSAWSQSPENRPQTSRFCGFWGTADRALHPEPTHAPRVCPWPGRLDGRPAAAPSSVHPHHPAAPTPEASRKRPGPDSARSTSSTTLRAPPGIARLPAPAEPPPRPKPRVGRPSSLAVRRQLTQSRNRSASVTEEKEGSSGPRGLGS</sequence>
<protein>
    <submittedName>
        <fullName evidence="2">Uncharacterized protein</fullName>
    </submittedName>
</protein>
<organism evidence="2 3">
    <name type="scientific">Puccinia triticina</name>
    <dbReference type="NCBI Taxonomy" id="208348"/>
    <lineage>
        <taxon>Eukaryota</taxon>
        <taxon>Fungi</taxon>
        <taxon>Dikarya</taxon>
        <taxon>Basidiomycota</taxon>
        <taxon>Pucciniomycotina</taxon>
        <taxon>Pucciniomycetes</taxon>
        <taxon>Pucciniales</taxon>
        <taxon>Pucciniaceae</taxon>
        <taxon>Puccinia</taxon>
    </lineage>
</organism>
<proteinExistence type="predicted"/>
<evidence type="ECO:0000313" key="3">
    <source>
        <dbReference type="Proteomes" id="UP001164743"/>
    </source>
</evidence>
<keyword evidence="3" id="KW-1185">Reference proteome</keyword>
<feature type="region of interest" description="Disordered" evidence="1">
    <location>
        <begin position="132"/>
        <end position="188"/>
    </location>
</feature>
<dbReference type="Proteomes" id="UP001164743">
    <property type="component" value="Chromosome 4A"/>
</dbReference>
<accession>A0ABY7CK06</accession>